<evidence type="ECO:0000256" key="1">
    <source>
        <dbReference type="SAM" id="MobiDB-lite"/>
    </source>
</evidence>
<keyword evidence="3" id="KW-1185">Reference proteome</keyword>
<proteinExistence type="predicted"/>
<accession>A0A238L7Q7</accession>
<evidence type="ECO:0000313" key="3">
    <source>
        <dbReference type="Proteomes" id="UP000202922"/>
    </source>
</evidence>
<reference evidence="3" key="1">
    <citation type="submission" date="2017-05" db="EMBL/GenBank/DDBJ databases">
        <authorList>
            <person name="Rodrigo-Torres L."/>
            <person name="Arahal R. D."/>
            <person name="Lucena T."/>
        </authorList>
    </citation>
    <scope>NUCLEOTIDE SEQUENCE [LARGE SCALE GENOMIC DNA]</scope>
    <source>
        <strain evidence="3">CECT 8621</strain>
    </source>
</reference>
<dbReference type="AlphaFoldDB" id="A0A238L7Q7"/>
<dbReference type="Proteomes" id="UP000202922">
    <property type="component" value="Unassembled WGS sequence"/>
</dbReference>
<gene>
    <name evidence="2" type="ORF">COL8621_03578</name>
</gene>
<organism evidence="2 3">
    <name type="scientific">Actibacterium lipolyticum</name>
    <dbReference type="NCBI Taxonomy" id="1524263"/>
    <lineage>
        <taxon>Bacteria</taxon>
        <taxon>Pseudomonadati</taxon>
        <taxon>Pseudomonadota</taxon>
        <taxon>Alphaproteobacteria</taxon>
        <taxon>Rhodobacterales</taxon>
        <taxon>Roseobacteraceae</taxon>
        <taxon>Actibacterium</taxon>
    </lineage>
</organism>
<name>A0A238L7Q7_9RHOB</name>
<sequence length="33" mass="3643">MHVPDRLGLGLTPSSQARDWTQDTWETGTSVTV</sequence>
<protein>
    <submittedName>
        <fullName evidence="2">Uncharacterized protein</fullName>
    </submittedName>
</protein>
<feature type="compositionally biased region" description="Polar residues" evidence="1">
    <location>
        <begin position="12"/>
        <end position="33"/>
    </location>
</feature>
<feature type="region of interest" description="Disordered" evidence="1">
    <location>
        <begin position="1"/>
        <end position="33"/>
    </location>
</feature>
<evidence type="ECO:0000313" key="2">
    <source>
        <dbReference type="EMBL" id="SMX51048.1"/>
    </source>
</evidence>
<dbReference type="EMBL" id="FXYE01000004">
    <property type="protein sequence ID" value="SMX51048.1"/>
    <property type="molecule type" value="Genomic_DNA"/>
</dbReference>